<dbReference type="InterPro" id="IPR001353">
    <property type="entry name" value="Proteasome_sua/b"/>
</dbReference>
<dbReference type="OrthoDB" id="204949at2759"/>
<dbReference type="Gene3D" id="3.60.20.10">
    <property type="entry name" value="Glutamine Phosphoribosylpyrophosphate, subunit 1, domain 1"/>
    <property type="match status" value="1"/>
</dbReference>
<evidence type="ECO:0000256" key="3">
    <source>
        <dbReference type="ARBA" id="ARBA00023242"/>
    </source>
</evidence>
<keyword evidence="3 4" id="KW-0539">Nucleus</keyword>
<evidence type="ECO:0000256" key="2">
    <source>
        <dbReference type="ARBA" id="ARBA00022942"/>
    </source>
</evidence>
<protein>
    <recommendedName>
        <fullName evidence="4">Proteasome subunit beta</fullName>
    </recommendedName>
</protein>
<evidence type="ECO:0000313" key="5">
    <source>
        <dbReference type="EMBL" id="EWM23143.1"/>
    </source>
</evidence>
<dbReference type="GO" id="GO:0019774">
    <property type="term" value="C:proteasome core complex, beta-subunit complex"/>
    <property type="evidence" value="ECO:0007669"/>
    <property type="project" value="InterPro"/>
</dbReference>
<accession>W7TI21</accession>
<comment type="caution">
    <text evidence="5">The sequence shown here is derived from an EMBL/GenBank/DDBJ whole genome shotgun (WGS) entry which is preliminary data.</text>
</comment>
<evidence type="ECO:0000313" key="6">
    <source>
        <dbReference type="Proteomes" id="UP000019335"/>
    </source>
</evidence>
<dbReference type="InterPro" id="IPR023333">
    <property type="entry name" value="Proteasome_suB-type"/>
</dbReference>
<dbReference type="InterPro" id="IPR033811">
    <property type="entry name" value="Proteasome_beta_3"/>
</dbReference>
<keyword evidence="2 4" id="KW-0647">Proteasome</keyword>
<dbReference type="PANTHER" id="PTHR32194">
    <property type="entry name" value="METALLOPROTEASE TLDD"/>
    <property type="match status" value="1"/>
</dbReference>
<dbReference type="FunFam" id="3.60.20.10:FF:000003">
    <property type="entry name" value="Proteasome subunit beta type-3"/>
    <property type="match status" value="1"/>
</dbReference>
<dbReference type="EMBL" id="AZIL01001816">
    <property type="protein sequence ID" value="EWM23143.1"/>
    <property type="molecule type" value="Genomic_DNA"/>
</dbReference>
<comment type="subunit">
    <text evidence="4">Component of the proteasome complex.</text>
</comment>
<dbReference type="PROSITE" id="PS00854">
    <property type="entry name" value="PROTEASOME_BETA_1"/>
    <property type="match status" value="1"/>
</dbReference>
<organism evidence="5 6">
    <name type="scientific">Nannochloropsis gaditana</name>
    <dbReference type="NCBI Taxonomy" id="72520"/>
    <lineage>
        <taxon>Eukaryota</taxon>
        <taxon>Sar</taxon>
        <taxon>Stramenopiles</taxon>
        <taxon>Ochrophyta</taxon>
        <taxon>Eustigmatophyceae</taxon>
        <taxon>Eustigmatales</taxon>
        <taxon>Monodopsidaceae</taxon>
        <taxon>Nannochloropsis</taxon>
    </lineage>
</organism>
<comment type="function">
    <text evidence="4">Component of the proteasome, a multicatalytic proteinase complex which is characterized by its ability to cleave peptides with Arg, Phe, Tyr, Leu, and Glu adjacent to the leaving group at neutral or slightly basic pH. The proteasome has an ATP-dependent proteolytic activity.</text>
</comment>
<gene>
    <name evidence="5" type="ORF">Naga_100043g25</name>
</gene>
<comment type="subcellular location">
    <subcellularLocation>
        <location evidence="4">Cytoplasm</location>
    </subcellularLocation>
    <subcellularLocation>
        <location evidence="4">Nucleus</location>
    </subcellularLocation>
</comment>
<dbReference type="GO" id="GO:0005737">
    <property type="term" value="C:cytoplasm"/>
    <property type="evidence" value="ECO:0007669"/>
    <property type="project" value="UniProtKB-SubCell"/>
</dbReference>
<dbReference type="InterPro" id="IPR016050">
    <property type="entry name" value="Proteasome_bsu_CS"/>
</dbReference>
<dbReference type="PROSITE" id="PS51476">
    <property type="entry name" value="PROTEASOME_BETA_2"/>
    <property type="match status" value="1"/>
</dbReference>
<dbReference type="Proteomes" id="UP000019335">
    <property type="component" value="Chromosome 18"/>
</dbReference>
<comment type="similarity">
    <text evidence="4">Belongs to the peptidase T1B family.</text>
</comment>
<evidence type="ECO:0000256" key="1">
    <source>
        <dbReference type="ARBA" id="ARBA00022490"/>
    </source>
</evidence>
<dbReference type="Pfam" id="PF00227">
    <property type="entry name" value="Proteasome"/>
    <property type="match status" value="1"/>
</dbReference>
<dbReference type="SUPFAM" id="SSF56235">
    <property type="entry name" value="N-terminal nucleophile aminohydrolases (Ntn hydrolases)"/>
    <property type="match status" value="1"/>
</dbReference>
<name>W7TI21_9STRA</name>
<dbReference type="GO" id="GO:0043161">
    <property type="term" value="P:proteasome-mediated ubiquitin-dependent protein catabolic process"/>
    <property type="evidence" value="ECO:0007669"/>
    <property type="project" value="InterPro"/>
</dbReference>
<proteinExistence type="inferred from homology"/>
<evidence type="ECO:0000256" key="4">
    <source>
        <dbReference type="RuleBase" id="RU004203"/>
    </source>
</evidence>
<reference evidence="5 6" key="1">
    <citation type="journal article" date="2014" name="Mol. Plant">
        <title>Chromosome Scale Genome Assembly and Transcriptome Profiling of Nannochloropsis gaditana in Nitrogen Depletion.</title>
        <authorList>
            <person name="Corteggiani Carpinelli E."/>
            <person name="Telatin A."/>
            <person name="Vitulo N."/>
            <person name="Forcato C."/>
            <person name="D'Angelo M."/>
            <person name="Schiavon R."/>
            <person name="Vezzi A."/>
            <person name="Giacometti G.M."/>
            <person name="Morosinotto T."/>
            <person name="Valle G."/>
        </authorList>
    </citation>
    <scope>NUCLEOTIDE SEQUENCE [LARGE SCALE GENOMIC DNA]</scope>
    <source>
        <strain evidence="5 6">B-31</strain>
    </source>
</reference>
<dbReference type="PANTHER" id="PTHR32194:SF10">
    <property type="entry name" value="PROTEASOME SUBUNIT BETA TYPE-3"/>
    <property type="match status" value="1"/>
</dbReference>
<sequence length="280" mass="30725">MTFCTHSPLEHLPACASSEVVHLNTFVPSPSNPSNRPASDVCSSGTTKKENSYSFAENLTREIHGNNDPIIPWQLQSILEYNGGAVVAMVGKNCVAIASDLRYGVQAQTVACNFPKVHKMSDRLFVGLSGLATDIQTLEQLLRFRLNLYKLREERDIKPETFSALLSHILYEKRFGPYFVEPLVAGLRAEDNTPFISGMDLIGAPVFAKDFVVAGTCAANLYGLCESFFKPDLEPEQLFEVLSQSLLASVDRDALSGWGAVVHVITPDGVTSRTLKARQD</sequence>
<keyword evidence="6" id="KW-1185">Reference proteome</keyword>
<dbReference type="InterPro" id="IPR029055">
    <property type="entry name" value="Ntn_hydrolases_N"/>
</dbReference>
<dbReference type="CDD" id="cd03759">
    <property type="entry name" value="proteasome_beta_type_3"/>
    <property type="match status" value="1"/>
</dbReference>
<dbReference type="GO" id="GO:0005634">
    <property type="term" value="C:nucleus"/>
    <property type="evidence" value="ECO:0007669"/>
    <property type="project" value="UniProtKB-SubCell"/>
</dbReference>
<keyword evidence="1 4" id="KW-0963">Cytoplasm</keyword>
<dbReference type="AlphaFoldDB" id="W7TI21"/>